<feature type="compositionally biased region" description="Polar residues" evidence="1">
    <location>
        <begin position="417"/>
        <end position="429"/>
    </location>
</feature>
<sequence length="868" mass="93528">MILSPAKSNSPDIADPDGTDAEYMGTYSLGPVSLAVIPSVAEDAGMTDSLLANPDLDARESELGDELDLAGSVAATGSSSPPRVTAFDSPLPGNLCGRIEPKQAPEFLEAALLPPSLSVPSYTTGCDSSTKELYSVPATDDGLQSDTDDLFAYHIRPGLDLSSSTATSAMQQRNPQFAIPERSQQNFTTPSVGACLSVSPVGQVPGRSTVSSHAVLRLTPQPTRPTLPEIAPVSLPDFAQPPNTHIPAAVQPSQTDTNSQSDYDNVCTSTRQRPSKSANLSTKHGCAAVRKLAAVARHRANRWQSLTPGDESDAMSGYIGDAASSVYDTGEDDDDDDGERGSTNDRCDVTQLYIPHPPSEPIYGKIEVDSNRNFPNRSTSAAVAATSPPVAHNSIGQNMTSNGHTDETTRTVPVPTKATSNGSGTRRATLDTAVSLQPTAQTNFINVHRTPSSAGSQTSGPEMRSEYDNVETGESSNEAHMLKQASPKRKTRVRSTQQPGSHRVASMNAKRSEITQRLFDAQIAAEARRISRQFRAMGWLPAASAIYSPVAQRSPTEQSLIFGRFIHYFTVSYSILFIHRMRLNGSVASPNPGQKPLSLARPHLFLLPMDVTVSNPCSRQTSFRDQSNPGAIGVGVGGASMLNSETMTTVTSQFDEDDEEELDEFAPRYGQHLNGAVARLNTQHNENGFHDMSSDSDICGENTKAGPEKESVPFLLVPDAVQTTMPEPICEQLGLLEPAVRRESRRPRISTSPSPEHQNNQVSGDPPAAKRSGVSPGLTRLQRRAARVRSLIPPELLPYIMPSCMSSPSRSSSMISSAFGQSGVVFLSLARSRRSRRKIDRMKRDRFVESNANRRCCTSDPELNLICR</sequence>
<proteinExistence type="predicted"/>
<organism evidence="2 3">
    <name type="scientific">Echinostoma caproni</name>
    <dbReference type="NCBI Taxonomy" id="27848"/>
    <lineage>
        <taxon>Eukaryota</taxon>
        <taxon>Metazoa</taxon>
        <taxon>Spiralia</taxon>
        <taxon>Lophotrochozoa</taxon>
        <taxon>Platyhelminthes</taxon>
        <taxon>Trematoda</taxon>
        <taxon>Digenea</taxon>
        <taxon>Plagiorchiida</taxon>
        <taxon>Echinostomata</taxon>
        <taxon>Echinostomatoidea</taxon>
        <taxon>Echinostomatidae</taxon>
        <taxon>Echinostoma</taxon>
    </lineage>
</organism>
<feature type="region of interest" description="Disordered" evidence="1">
    <location>
        <begin position="688"/>
        <end position="707"/>
    </location>
</feature>
<dbReference type="AlphaFoldDB" id="A0A3P8HDD7"/>
<reference evidence="2 3" key="1">
    <citation type="submission" date="2018-11" db="EMBL/GenBank/DDBJ databases">
        <authorList>
            <consortium name="Pathogen Informatics"/>
        </authorList>
    </citation>
    <scope>NUCLEOTIDE SEQUENCE [LARGE SCALE GENOMIC DNA]</scope>
    <source>
        <strain evidence="2 3">Egypt</strain>
    </source>
</reference>
<accession>A0A3P8HDD7</accession>
<feature type="region of interest" description="Disordered" evidence="1">
    <location>
        <begin position="449"/>
        <end position="507"/>
    </location>
</feature>
<keyword evidence="3" id="KW-1185">Reference proteome</keyword>
<protein>
    <submittedName>
        <fullName evidence="2">Uncharacterized protein</fullName>
    </submittedName>
</protein>
<feature type="region of interest" description="Disordered" evidence="1">
    <location>
        <begin position="239"/>
        <end position="283"/>
    </location>
</feature>
<feature type="region of interest" description="Disordered" evidence="1">
    <location>
        <begin position="323"/>
        <end position="361"/>
    </location>
</feature>
<gene>
    <name evidence="2" type="ORF">ECPE_LOCUS11673</name>
</gene>
<feature type="region of interest" description="Disordered" evidence="1">
    <location>
        <begin position="385"/>
        <end position="429"/>
    </location>
</feature>
<evidence type="ECO:0000256" key="1">
    <source>
        <dbReference type="SAM" id="MobiDB-lite"/>
    </source>
</evidence>
<dbReference type="Proteomes" id="UP000272942">
    <property type="component" value="Unassembled WGS sequence"/>
</dbReference>
<feature type="region of interest" description="Disordered" evidence="1">
    <location>
        <begin position="732"/>
        <end position="782"/>
    </location>
</feature>
<feature type="compositionally biased region" description="Polar residues" evidence="1">
    <location>
        <begin position="449"/>
        <end position="460"/>
    </location>
</feature>
<dbReference type="EMBL" id="UZAN01051286">
    <property type="protein sequence ID" value="VDP88810.1"/>
    <property type="molecule type" value="Genomic_DNA"/>
</dbReference>
<feature type="compositionally biased region" description="Polar residues" evidence="1">
    <location>
        <begin position="394"/>
        <end position="403"/>
    </location>
</feature>
<feature type="compositionally biased region" description="Basic and acidic residues" evidence="1">
    <location>
        <begin position="339"/>
        <end position="348"/>
    </location>
</feature>
<feature type="compositionally biased region" description="Acidic residues" evidence="1">
    <location>
        <begin position="329"/>
        <end position="338"/>
    </location>
</feature>
<dbReference type="OrthoDB" id="6269389at2759"/>
<name>A0A3P8HDD7_9TREM</name>
<feature type="compositionally biased region" description="Polar residues" evidence="1">
    <location>
        <begin position="251"/>
        <end position="282"/>
    </location>
</feature>
<evidence type="ECO:0000313" key="2">
    <source>
        <dbReference type="EMBL" id="VDP88810.1"/>
    </source>
</evidence>
<evidence type="ECO:0000313" key="3">
    <source>
        <dbReference type="Proteomes" id="UP000272942"/>
    </source>
</evidence>